<evidence type="ECO:0000259" key="1">
    <source>
        <dbReference type="Pfam" id="PF13837"/>
    </source>
</evidence>
<protein>
    <recommendedName>
        <fullName evidence="1">Myb/SANT-like DNA-binding domain-containing protein</fullName>
    </recommendedName>
</protein>
<proteinExistence type="predicted"/>
<evidence type="ECO:0000313" key="3">
    <source>
        <dbReference type="Proteomes" id="UP001159405"/>
    </source>
</evidence>
<organism evidence="2 3">
    <name type="scientific">Porites lobata</name>
    <dbReference type="NCBI Taxonomy" id="104759"/>
    <lineage>
        <taxon>Eukaryota</taxon>
        <taxon>Metazoa</taxon>
        <taxon>Cnidaria</taxon>
        <taxon>Anthozoa</taxon>
        <taxon>Hexacorallia</taxon>
        <taxon>Scleractinia</taxon>
        <taxon>Fungiina</taxon>
        <taxon>Poritidae</taxon>
        <taxon>Porites</taxon>
    </lineage>
</organism>
<feature type="non-terminal residue" evidence="2">
    <location>
        <position position="104"/>
    </location>
</feature>
<sequence length="104" mass="11987">MADNQEKGQKTKSKTKATQKDVWADEGIDMLLDIFSSETIQSSLEAARSPKDKNSIYHEVKVRLESKGIYKEVTAITNKLKKLRLKYRQEKDKLKRSGTSRLKK</sequence>
<feature type="domain" description="Myb/SANT-like DNA-binding" evidence="1">
    <location>
        <begin position="21"/>
        <end position="99"/>
    </location>
</feature>
<comment type="caution">
    <text evidence="2">The sequence shown here is derived from an EMBL/GenBank/DDBJ whole genome shotgun (WGS) entry which is preliminary data.</text>
</comment>
<dbReference type="InterPro" id="IPR044822">
    <property type="entry name" value="Myb_DNA-bind_4"/>
</dbReference>
<accession>A0ABN8PB87</accession>
<gene>
    <name evidence="2" type="ORF">PLOB_00040625</name>
</gene>
<dbReference type="Proteomes" id="UP001159405">
    <property type="component" value="Unassembled WGS sequence"/>
</dbReference>
<dbReference type="EMBL" id="CALNXK010000062">
    <property type="protein sequence ID" value="CAH3139329.1"/>
    <property type="molecule type" value="Genomic_DNA"/>
</dbReference>
<name>A0ABN8PB87_9CNID</name>
<reference evidence="2 3" key="1">
    <citation type="submission" date="2022-05" db="EMBL/GenBank/DDBJ databases">
        <authorList>
            <consortium name="Genoscope - CEA"/>
            <person name="William W."/>
        </authorList>
    </citation>
    <scope>NUCLEOTIDE SEQUENCE [LARGE SCALE GENOMIC DNA]</scope>
</reference>
<dbReference type="Pfam" id="PF13837">
    <property type="entry name" value="Myb_DNA-bind_4"/>
    <property type="match status" value="1"/>
</dbReference>
<evidence type="ECO:0000313" key="2">
    <source>
        <dbReference type="EMBL" id="CAH3139329.1"/>
    </source>
</evidence>
<keyword evidence="3" id="KW-1185">Reference proteome</keyword>